<evidence type="ECO:0000256" key="1">
    <source>
        <dbReference type="ARBA" id="ARBA00004123"/>
    </source>
</evidence>
<evidence type="ECO:0000256" key="4">
    <source>
        <dbReference type="ARBA" id="ARBA00014878"/>
    </source>
</evidence>
<dbReference type="STRING" id="933084.A0A067QCZ1"/>
<evidence type="ECO:0000256" key="3">
    <source>
        <dbReference type="ARBA" id="ARBA00007084"/>
    </source>
</evidence>
<feature type="domain" description="COP9 signalosome complex subunit 3 N-terminal helical repeats" evidence="9">
    <location>
        <begin position="59"/>
        <end position="263"/>
    </location>
</feature>
<keyword evidence="11" id="KW-1185">Reference proteome</keyword>
<dbReference type="GO" id="GO:0008180">
    <property type="term" value="C:COP9 signalosome"/>
    <property type="evidence" value="ECO:0007669"/>
    <property type="project" value="UniProtKB-KW"/>
</dbReference>
<dbReference type="Proteomes" id="UP000027265">
    <property type="component" value="Unassembled WGS sequence"/>
</dbReference>
<comment type="similarity">
    <text evidence="3">Belongs to the CSN3 family.</text>
</comment>
<keyword evidence="5" id="KW-0963">Cytoplasm</keyword>
<dbReference type="Pfam" id="PF01399">
    <property type="entry name" value="PCI"/>
    <property type="match status" value="1"/>
</dbReference>
<dbReference type="InterPro" id="IPR055089">
    <property type="entry name" value="COP9_N"/>
</dbReference>
<gene>
    <name evidence="10" type="ORF">JAAARDRAFT_32856</name>
</gene>
<dbReference type="InterPro" id="IPR000717">
    <property type="entry name" value="PCI_dom"/>
</dbReference>
<sequence length="453" mass="49533">MSTSTNPQQQAPLSLDTLISEITSPTSFPALAHLLKSFAPKDVRDVILGSTLSGGGDPLDVLDVVSNTLGVLWILSARVNAHPQARPRFSYIEQFCATFDVNQARLAPERVTLLARGIVNISHQMGDPKLSLKPLYDLLTRFPPNLSYLTPLHPLFVVASLQSSHLPSTQQTPITRVLSTPIKEINTNLCPDLGYNDNLVYHYVGGCCWVGSKVWVEAQEFFEIVIGAPAQAPSAIQMEAAKKLLLVQLIKDGKLSPLPKYTHPHLPRLLKQTPYHLLVKHFPLQLGELKSVVEKERDVFVADENLGLVLQVLDAAPRWAIQKLTHTYLSLGLGEIAKSVGMEGEVEEVGRILLSMIEKSEINATISIDGTVTFNDSVAGRGGVSKGEMDRALREAQYQAEVLQYLEREVGRSREYLVKAAKGRDEVWGGAPGIGDEDLMLGVGPGAAVWEGD</sequence>
<evidence type="ECO:0000256" key="2">
    <source>
        <dbReference type="ARBA" id="ARBA00004496"/>
    </source>
</evidence>
<dbReference type="OrthoDB" id="29061at2759"/>
<evidence type="ECO:0000259" key="8">
    <source>
        <dbReference type="Pfam" id="PF01399"/>
    </source>
</evidence>
<reference evidence="11" key="1">
    <citation type="journal article" date="2014" name="Proc. Natl. Acad. Sci. U.S.A.">
        <title>Extensive sampling of basidiomycete genomes demonstrates inadequacy of the white-rot/brown-rot paradigm for wood decay fungi.</title>
        <authorList>
            <person name="Riley R."/>
            <person name="Salamov A.A."/>
            <person name="Brown D.W."/>
            <person name="Nagy L.G."/>
            <person name="Floudas D."/>
            <person name="Held B.W."/>
            <person name="Levasseur A."/>
            <person name="Lombard V."/>
            <person name="Morin E."/>
            <person name="Otillar R."/>
            <person name="Lindquist E.A."/>
            <person name="Sun H."/>
            <person name="LaButti K.M."/>
            <person name="Schmutz J."/>
            <person name="Jabbour D."/>
            <person name="Luo H."/>
            <person name="Baker S.E."/>
            <person name="Pisabarro A.G."/>
            <person name="Walton J.D."/>
            <person name="Blanchette R.A."/>
            <person name="Henrissat B."/>
            <person name="Martin F."/>
            <person name="Cullen D."/>
            <person name="Hibbett D.S."/>
            <person name="Grigoriev I.V."/>
        </authorList>
    </citation>
    <scope>NUCLEOTIDE SEQUENCE [LARGE SCALE GENOMIC DNA]</scope>
    <source>
        <strain evidence="11">MUCL 33604</strain>
    </source>
</reference>
<dbReference type="Pfam" id="PF22788">
    <property type="entry name" value="COP9_hel_rpt"/>
    <property type="match status" value="1"/>
</dbReference>
<dbReference type="PANTHER" id="PTHR10758">
    <property type="entry name" value="26S PROTEASOME NON-ATPASE REGULATORY SUBUNIT 3/COP9 SIGNALOSOME COMPLEX SUBUNIT 3"/>
    <property type="match status" value="1"/>
</dbReference>
<dbReference type="InterPro" id="IPR050756">
    <property type="entry name" value="CSN3"/>
</dbReference>
<dbReference type="PANTHER" id="PTHR10758:SF1">
    <property type="entry name" value="COP9 SIGNALOSOME COMPLEX SUBUNIT 3"/>
    <property type="match status" value="1"/>
</dbReference>
<evidence type="ECO:0000256" key="5">
    <source>
        <dbReference type="ARBA" id="ARBA00022490"/>
    </source>
</evidence>
<keyword evidence="7" id="KW-0539">Nucleus</keyword>
<evidence type="ECO:0000259" key="9">
    <source>
        <dbReference type="Pfam" id="PF22788"/>
    </source>
</evidence>
<comment type="subcellular location">
    <subcellularLocation>
        <location evidence="2">Cytoplasm</location>
    </subcellularLocation>
    <subcellularLocation>
        <location evidence="1">Nucleus</location>
    </subcellularLocation>
</comment>
<dbReference type="GO" id="GO:0006511">
    <property type="term" value="P:ubiquitin-dependent protein catabolic process"/>
    <property type="evidence" value="ECO:0007669"/>
    <property type="project" value="TreeGrafter"/>
</dbReference>
<evidence type="ECO:0000256" key="7">
    <source>
        <dbReference type="ARBA" id="ARBA00023242"/>
    </source>
</evidence>
<dbReference type="InParanoid" id="A0A067QCZ1"/>
<dbReference type="EMBL" id="KL197714">
    <property type="protein sequence ID" value="KDQ60436.1"/>
    <property type="molecule type" value="Genomic_DNA"/>
</dbReference>
<evidence type="ECO:0000313" key="11">
    <source>
        <dbReference type="Proteomes" id="UP000027265"/>
    </source>
</evidence>
<evidence type="ECO:0000256" key="6">
    <source>
        <dbReference type="ARBA" id="ARBA00022790"/>
    </source>
</evidence>
<dbReference type="GO" id="GO:0005737">
    <property type="term" value="C:cytoplasm"/>
    <property type="evidence" value="ECO:0007669"/>
    <property type="project" value="UniProtKB-SubCell"/>
</dbReference>
<dbReference type="AlphaFoldDB" id="A0A067QCZ1"/>
<feature type="domain" description="PCI" evidence="8">
    <location>
        <begin position="319"/>
        <end position="375"/>
    </location>
</feature>
<dbReference type="HOGENOM" id="CLU_028825_2_1_1"/>
<name>A0A067QCZ1_9AGAM</name>
<keyword evidence="6" id="KW-0736">Signalosome</keyword>
<proteinExistence type="inferred from homology"/>
<evidence type="ECO:0000313" key="10">
    <source>
        <dbReference type="EMBL" id="KDQ60436.1"/>
    </source>
</evidence>
<accession>A0A067QCZ1</accession>
<organism evidence="10 11">
    <name type="scientific">Jaapia argillacea MUCL 33604</name>
    <dbReference type="NCBI Taxonomy" id="933084"/>
    <lineage>
        <taxon>Eukaryota</taxon>
        <taxon>Fungi</taxon>
        <taxon>Dikarya</taxon>
        <taxon>Basidiomycota</taxon>
        <taxon>Agaricomycotina</taxon>
        <taxon>Agaricomycetes</taxon>
        <taxon>Agaricomycetidae</taxon>
        <taxon>Jaapiales</taxon>
        <taxon>Jaapiaceae</taxon>
        <taxon>Jaapia</taxon>
    </lineage>
</organism>
<protein>
    <recommendedName>
        <fullName evidence="4">COP9 signalosome complex subunit 3</fullName>
    </recommendedName>
</protein>